<dbReference type="Proteomes" id="UP000628775">
    <property type="component" value="Unassembled WGS sequence"/>
</dbReference>
<comment type="caution">
    <text evidence="1">The sequence shown here is derived from an EMBL/GenBank/DDBJ whole genome shotgun (WGS) entry which is preliminary data.</text>
</comment>
<dbReference type="RefSeq" id="WP_188693150.1">
    <property type="nucleotide sequence ID" value="NZ_BMIR01000008.1"/>
</dbReference>
<protein>
    <submittedName>
        <fullName evidence="1">Uncharacterized protein</fullName>
    </submittedName>
</protein>
<evidence type="ECO:0000313" key="2">
    <source>
        <dbReference type="Proteomes" id="UP000628775"/>
    </source>
</evidence>
<sequence>MPLASTDRVSFRSRLILLGLENVLFNEVMLSNGNSIFGVRIFEVSGDFVTFQEEGSAGSDLIAVPFDDIVALDYA</sequence>
<keyword evidence="2" id="KW-1185">Reference proteome</keyword>
<proteinExistence type="predicted"/>
<name>A0A8J2VXE7_9BACL</name>
<accession>A0A8J2VXE7</accession>
<evidence type="ECO:0000313" key="1">
    <source>
        <dbReference type="EMBL" id="GGE41710.1"/>
    </source>
</evidence>
<dbReference type="AlphaFoldDB" id="A0A8J2VXE7"/>
<reference evidence="1" key="2">
    <citation type="submission" date="2020-09" db="EMBL/GenBank/DDBJ databases">
        <authorList>
            <person name="Sun Q."/>
            <person name="Zhou Y."/>
        </authorList>
    </citation>
    <scope>NUCLEOTIDE SEQUENCE</scope>
    <source>
        <strain evidence="1">CGMCC 1.15371</strain>
    </source>
</reference>
<dbReference type="EMBL" id="BMIR01000008">
    <property type="protein sequence ID" value="GGE41710.1"/>
    <property type="molecule type" value="Genomic_DNA"/>
</dbReference>
<reference evidence="1" key="1">
    <citation type="journal article" date="2014" name="Int. J. Syst. Evol. Microbiol.">
        <title>Complete genome sequence of Corynebacterium casei LMG S-19264T (=DSM 44701T), isolated from a smear-ripened cheese.</title>
        <authorList>
            <consortium name="US DOE Joint Genome Institute (JGI-PGF)"/>
            <person name="Walter F."/>
            <person name="Albersmeier A."/>
            <person name="Kalinowski J."/>
            <person name="Ruckert C."/>
        </authorList>
    </citation>
    <scope>NUCLEOTIDE SEQUENCE</scope>
    <source>
        <strain evidence="1">CGMCC 1.15371</strain>
    </source>
</reference>
<organism evidence="1 2">
    <name type="scientific">Pullulanibacillus camelliae</name>
    <dbReference type="NCBI Taxonomy" id="1707096"/>
    <lineage>
        <taxon>Bacteria</taxon>
        <taxon>Bacillati</taxon>
        <taxon>Bacillota</taxon>
        <taxon>Bacilli</taxon>
        <taxon>Bacillales</taxon>
        <taxon>Sporolactobacillaceae</taxon>
        <taxon>Pullulanibacillus</taxon>
    </lineage>
</organism>
<gene>
    <name evidence="1" type="ORF">GCM10011391_20580</name>
</gene>